<keyword evidence="2" id="KW-0238">DNA-binding</keyword>
<evidence type="ECO:0000256" key="1">
    <source>
        <dbReference type="ARBA" id="ARBA00023015"/>
    </source>
</evidence>
<dbReference type="SUPFAM" id="SSF46689">
    <property type="entry name" value="Homeodomain-like"/>
    <property type="match status" value="1"/>
</dbReference>
<evidence type="ECO:0000313" key="6">
    <source>
        <dbReference type="Proteomes" id="UP000236311"/>
    </source>
</evidence>
<dbReference type="Proteomes" id="UP000236311">
    <property type="component" value="Unassembled WGS sequence"/>
</dbReference>
<dbReference type="InterPro" id="IPR018062">
    <property type="entry name" value="HTH_AraC-typ_CS"/>
</dbReference>
<feature type="domain" description="HTH araC/xylS-type" evidence="4">
    <location>
        <begin position="180"/>
        <end position="281"/>
    </location>
</feature>
<dbReference type="RefSeq" id="WP_103241671.1">
    <property type="nucleotide sequence ID" value="NZ_JANJZD010000030.1"/>
</dbReference>
<proteinExistence type="predicted"/>
<name>A0A2K4ZMP2_9FIRM</name>
<dbReference type="PROSITE" id="PS00041">
    <property type="entry name" value="HTH_ARAC_FAMILY_1"/>
    <property type="match status" value="1"/>
</dbReference>
<reference evidence="5 6" key="1">
    <citation type="submission" date="2018-01" db="EMBL/GenBank/DDBJ databases">
        <authorList>
            <person name="Gaut B.S."/>
            <person name="Morton B.R."/>
            <person name="Clegg M.T."/>
            <person name="Duvall M.R."/>
        </authorList>
    </citation>
    <scope>NUCLEOTIDE SEQUENCE [LARGE SCALE GENOMIC DNA]</scope>
    <source>
        <strain evidence="5">GP69</strain>
    </source>
</reference>
<dbReference type="PANTHER" id="PTHR43280:SF31">
    <property type="entry name" value="TRANSCRIPTIONAL REGULATORY PROTEIN"/>
    <property type="match status" value="1"/>
</dbReference>
<evidence type="ECO:0000259" key="4">
    <source>
        <dbReference type="PROSITE" id="PS01124"/>
    </source>
</evidence>
<gene>
    <name evidence="5" type="primary">pchR</name>
    <name evidence="5" type="ORF">AMURIS_04431</name>
</gene>
<dbReference type="InterPro" id="IPR009057">
    <property type="entry name" value="Homeodomain-like_sf"/>
</dbReference>
<dbReference type="InterPro" id="IPR020449">
    <property type="entry name" value="Tscrpt_reg_AraC-type_HTH"/>
</dbReference>
<dbReference type="PRINTS" id="PR00032">
    <property type="entry name" value="HTHARAC"/>
</dbReference>
<dbReference type="AlphaFoldDB" id="A0A2K4ZMP2"/>
<dbReference type="GO" id="GO:0043565">
    <property type="term" value="F:sequence-specific DNA binding"/>
    <property type="evidence" value="ECO:0007669"/>
    <property type="project" value="InterPro"/>
</dbReference>
<keyword evidence="1" id="KW-0805">Transcription regulation</keyword>
<dbReference type="Pfam" id="PF12833">
    <property type="entry name" value="HTH_18"/>
    <property type="match status" value="1"/>
</dbReference>
<organism evidence="5 6">
    <name type="scientific">Acetatifactor muris</name>
    <dbReference type="NCBI Taxonomy" id="879566"/>
    <lineage>
        <taxon>Bacteria</taxon>
        <taxon>Bacillati</taxon>
        <taxon>Bacillota</taxon>
        <taxon>Clostridia</taxon>
        <taxon>Lachnospirales</taxon>
        <taxon>Lachnospiraceae</taxon>
        <taxon>Acetatifactor</taxon>
    </lineage>
</organism>
<evidence type="ECO:0000256" key="3">
    <source>
        <dbReference type="ARBA" id="ARBA00023163"/>
    </source>
</evidence>
<protein>
    <submittedName>
        <fullName evidence="5">Regulatory protein PchR</fullName>
    </submittedName>
</protein>
<dbReference type="PROSITE" id="PS01124">
    <property type="entry name" value="HTH_ARAC_FAMILY_2"/>
    <property type="match status" value="1"/>
</dbReference>
<dbReference type="PANTHER" id="PTHR43280">
    <property type="entry name" value="ARAC-FAMILY TRANSCRIPTIONAL REGULATOR"/>
    <property type="match status" value="1"/>
</dbReference>
<dbReference type="OrthoDB" id="2329780at2"/>
<accession>A0A2K4ZMP2</accession>
<dbReference type="Pfam" id="PF02311">
    <property type="entry name" value="AraC_binding"/>
    <property type="match status" value="1"/>
</dbReference>
<dbReference type="SMART" id="SM00342">
    <property type="entry name" value="HTH_ARAC"/>
    <property type="match status" value="1"/>
</dbReference>
<dbReference type="EMBL" id="OFSM01000029">
    <property type="protein sequence ID" value="SOY31686.1"/>
    <property type="molecule type" value="Genomic_DNA"/>
</dbReference>
<keyword evidence="3" id="KW-0804">Transcription</keyword>
<dbReference type="InterPro" id="IPR003313">
    <property type="entry name" value="AraC-bd"/>
</dbReference>
<evidence type="ECO:0000313" key="5">
    <source>
        <dbReference type="EMBL" id="SOY31686.1"/>
    </source>
</evidence>
<dbReference type="InterPro" id="IPR018060">
    <property type="entry name" value="HTH_AraC"/>
</dbReference>
<dbReference type="SUPFAM" id="SSF51215">
    <property type="entry name" value="Regulatory protein AraC"/>
    <property type="match status" value="1"/>
</dbReference>
<dbReference type="Gene3D" id="1.10.10.60">
    <property type="entry name" value="Homeodomain-like"/>
    <property type="match status" value="1"/>
</dbReference>
<evidence type="ECO:0000256" key="2">
    <source>
        <dbReference type="ARBA" id="ARBA00023125"/>
    </source>
</evidence>
<dbReference type="InterPro" id="IPR037923">
    <property type="entry name" value="HTH-like"/>
</dbReference>
<sequence>MKTLYTDLDIRFTLDGISVRALNIVFERFTQTLPSHSHGSGCYEIHYIPFGYGKLNADGQYYDIVPNTLYVTGPHIVHAQTPILDDPMQEYCVYLKIRDTFRSRKPSPVMDAFLSMPFWIGLDTQGVHPLMRQLFSELEHRYTGYQNQVELLLPQLLICMVRNYEQHRLSSTVFAHNMSDSKSVIIDQYFLYEYHSLSLEVLADRLKVSPRQTQRLLQEYYGKTFQQKKAEARMSAAAILLSDRERSISSIAEALGYSSAEHFSSAFRNYYKISPGRYRRQNVL</sequence>
<keyword evidence="6" id="KW-1185">Reference proteome</keyword>
<dbReference type="GO" id="GO:0003700">
    <property type="term" value="F:DNA-binding transcription factor activity"/>
    <property type="evidence" value="ECO:0007669"/>
    <property type="project" value="InterPro"/>
</dbReference>